<feature type="region of interest" description="Disordered" evidence="1">
    <location>
        <begin position="54"/>
        <end position="87"/>
    </location>
</feature>
<dbReference type="InterPro" id="IPR036020">
    <property type="entry name" value="WW_dom_sf"/>
</dbReference>
<dbReference type="SUPFAM" id="SSF51045">
    <property type="entry name" value="WW domain"/>
    <property type="match status" value="1"/>
</dbReference>
<dbReference type="Gene3D" id="2.20.70.10">
    <property type="match status" value="1"/>
</dbReference>
<dbReference type="InterPro" id="IPR022035">
    <property type="entry name" value="PCIF1_WW"/>
</dbReference>
<dbReference type="Pfam" id="PF00397">
    <property type="entry name" value="WW"/>
    <property type="match status" value="1"/>
</dbReference>
<dbReference type="GO" id="GO:0016422">
    <property type="term" value="F:mRNA (2'-O-methyladenosine-N6-)-methyltransferase activity"/>
    <property type="evidence" value="ECO:0007669"/>
    <property type="project" value="InterPro"/>
</dbReference>
<dbReference type="Gene3D" id="1.20.1270.10">
    <property type="match status" value="1"/>
</dbReference>
<keyword evidence="4" id="KW-1185">Reference proteome</keyword>
<reference evidence="3 4" key="1">
    <citation type="journal article" date="2017" name="Nat. Ecol. Evol.">
        <title>Scallop genome provides insights into evolution of bilaterian karyotype and development.</title>
        <authorList>
            <person name="Wang S."/>
            <person name="Zhang J."/>
            <person name="Jiao W."/>
            <person name="Li J."/>
            <person name="Xun X."/>
            <person name="Sun Y."/>
            <person name="Guo X."/>
            <person name="Huan P."/>
            <person name="Dong B."/>
            <person name="Zhang L."/>
            <person name="Hu X."/>
            <person name="Sun X."/>
            <person name="Wang J."/>
            <person name="Zhao C."/>
            <person name="Wang Y."/>
            <person name="Wang D."/>
            <person name="Huang X."/>
            <person name="Wang R."/>
            <person name="Lv J."/>
            <person name="Li Y."/>
            <person name="Zhang Z."/>
            <person name="Liu B."/>
            <person name="Lu W."/>
            <person name="Hui Y."/>
            <person name="Liang J."/>
            <person name="Zhou Z."/>
            <person name="Hou R."/>
            <person name="Li X."/>
            <person name="Liu Y."/>
            <person name="Li H."/>
            <person name="Ning X."/>
            <person name="Lin Y."/>
            <person name="Zhao L."/>
            <person name="Xing Q."/>
            <person name="Dou J."/>
            <person name="Li Y."/>
            <person name="Mao J."/>
            <person name="Guo H."/>
            <person name="Dou H."/>
            <person name="Li T."/>
            <person name="Mu C."/>
            <person name="Jiang W."/>
            <person name="Fu Q."/>
            <person name="Fu X."/>
            <person name="Miao Y."/>
            <person name="Liu J."/>
            <person name="Yu Q."/>
            <person name="Li R."/>
            <person name="Liao H."/>
            <person name="Li X."/>
            <person name="Kong Y."/>
            <person name="Jiang Z."/>
            <person name="Chourrout D."/>
            <person name="Li R."/>
            <person name="Bao Z."/>
        </authorList>
    </citation>
    <scope>NUCLEOTIDE SEQUENCE [LARGE SCALE GENOMIC DNA]</scope>
    <source>
        <strain evidence="3 4">PY_sf001</strain>
    </source>
</reference>
<dbReference type="AlphaFoldDB" id="A0A210PFE2"/>
<dbReference type="InterPro" id="IPR029048">
    <property type="entry name" value="HSP70_C_sf"/>
</dbReference>
<dbReference type="InterPro" id="IPR039881">
    <property type="entry name" value="PCIF1-like"/>
</dbReference>
<dbReference type="GO" id="GO:0099122">
    <property type="term" value="F:RNA polymerase II C-terminal domain binding"/>
    <property type="evidence" value="ECO:0007669"/>
    <property type="project" value="InterPro"/>
</dbReference>
<dbReference type="PANTHER" id="PTHR21727:SF0">
    <property type="entry name" value="MRNA (2'-O-METHYLADENOSINE-N(6)-)-METHYLTRANSFERASE"/>
    <property type="match status" value="1"/>
</dbReference>
<dbReference type="GO" id="GO:0005634">
    <property type="term" value="C:nucleus"/>
    <property type="evidence" value="ECO:0007669"/>
    <property type="project" value="TreeGrafter"/>
</dbReference>
<evidence type="ECO:0000259" key="2">
    <source>
        <dbReference type="PROSITE" id="PS50020"/>
    </source>
</evidence>
<protein>
    <submittedName>
        <fullName evidence="3">Phosphorylated CTD-interacting factor 1</fullName>
    </submittedName>
</protein>
<name>A0A210PFE2_MIZYE</name>
<organism evidence="3 4">
    <name type="scientific">Mizuhopecten yessoensis</name>
    <name type="common">Japanese scallop</name>
    <name type="synonym">Patinopecten yessoensis</name>
    <dbReference type="NCBI Taxonomy" id="6573"/>
    <lineage>
        <taxon>Eukaryota</taxon>
        <taxon>Metazoa</taxon>
        <taxon>Spiralia</taxon>
        <taxon>Lophotrochozoa</taxon>
        <taxon>Mollusca</taxon>
        <taxon>Bivalvia</taxon>
        <taxon>Autobranchia</taxon>
        <taxon>Pteriomorphia</taxon>
        <taxon>Pectinida</taxon>
        <taxon>Pectinoidea</taxon>
        <taxon>Pectinidae</taxon>
        <taxon>Mizuhopecten</taxon>
    </lineage>
</organism>
<feature type="domain" description="WW" evidence="2">
    <location>
        <begin position="94"/>
        <end position="128"/>
    </location>
</feature>
<dbReference type="OrthoDB" id="193787at2759"/>
<evidence type="ECO:0000313" key="4">
    <source>
        <dbReference type="Proteomes" id="UP000242188"/>
    </source>
</evidence>
<feature type="compositionally biased region" description="Low complexity" evidence="1">
    <location>
        <begin position="67"/>
        <end position="83"/>
    </location>
</feature>
<sequence length="708" mass="81160">MQVQVVALRNFFGVFFHYKDVMKMELQSKVSQNGDNGNGSPQLKKPIDPVAGLSKDGITMTPPIDHSPLPRQDSLPLSPQQPMSPDPVHDLPEELLLAGWRKFWSKREQRPYFFNKNTNESLWDQPPPIGGQQPDLLSDPLGIGSVPPQVAGDVRLSRPSIEIPPAQVGEKRRASAEMGQLSPSKRPAFAYSPFWNFDIPSNAVIYERAPPVLPPPHPDIENLRAQMIARLRTHYQELCQAREGIHAPTESFNRWLLERKVMDKGSDPFLPSVCSPEISQSMYREIMNDIPVKLIKPKYSGDAKKQLFKYAESAKKMIETRSASSESRKIVKWNVEDTFTWLRKQQNASYEDFLERLAHLKRQCQPHLTETAKGSVEGICSKIFNMSADTVKTLHEKHWQLLKESNITPVPPFPEPTHKRKVVCYPIQMVIPCPRMPLVEMQTENEVHSLKYKTEALRINSSHFHKLEQLYRLNCRDDPRFDQFLARVWCLLRRYQTLFGIHASEGFGLQGALPVPVFECLNRVFGVSFECFASPLNCYFRQYCSAFEDTDSYFGSRGSILKFHPVSGSFEANPPFCEELMEAMVDHFEGLLGDTQEPLSFIVFIPEWRDPPTEALMRLESSRFKRKQVIFPPYEHEYRSGFQHFCPKTEMSSKSLHGTMVVFLQNNAGFAKWGPTPERVKELLLSSKPRDTCTSIDLEEKVEFPKVK</sequence>
<dbReference type="EMBL" id="NEDP02076737">
    <property type="protein sequence ID" value="OWF35213.1"/>
    <property type="molecule type" value="Genomic_DNA"/>
</dbReference>
<dbReference type="Pfam" id="PF12237">
    <property type="entry name" value="PCIF1_WW"/>
    <property type="match status" value="1"/>
</dbReference>
<dbReference type="SMART" id="SM00456">
    <property type="entry name" value="WW"/>
    <property type="match status" value="1"/>
</dbReference>
<dbReference type="CDD" id="cd00201">
    <property type="entry name" value="WW"/>
    <property type="match status" value="1"/>
</dbReference>
<dbReference type="PROSITE" id="PS50020">
    <property type="entry name" value="WW_DOMAIN_2"/>
    <property type="match status" value="1"/>
</dbReference>
<dbReference type="FunFam" id="2.20.70.10:FF:000036">
    <property type="entry name" value="Phosphorylated CTD-interacting factor 1"/>
    <property type="match status" value="1"/>
</dbReference>
<comment type="caution">
    <text evidence="3">The sequence shown here is derived from an EMBL/GenBank/DDBJ whole genome shotgun (WGS) entry which is preliminary data.</text>
</comment>
<dbReference type="Proteomes" id="UP000242188">
    <property type="component" value="Unassembled WGS sequence"/>
</dbReference>
<accession>A0A210PFE2</accession>
<dbReference type="PANTHER" id="PTHR21727">
    <property type="entry name" value="PHOSPHORYLATED CTD INTERACTING FACTOR 1"/>
    <property type="match status" value="1"/>
</dbReference>
<evidence type="ECO:0000313" key="3">
    <source>
        <dbReference type="EMBL" id="OWF35213.1"/>
    </source>
</evidence>
<evidence type="ECO:0000256" key="1">
    <source>
        <dbReference type="SAM" id="MobiDB-lite"/>
    </source>
</evidence>
<proteinExistence type="predicted"/>
<gene>
    <name evidence="3" type="ORF">KP79_PYT14229</name>
</gene>
<dbReference type="InterPro" id="IPR001202">
    <property type="entry name" value="WW_dom"/>
</dbReference>